<dbReference type="GO" id="GO:0006887">
    <property type="term" value="P:exocytosis"/>
    <property type="evidence" value="ECO:0007669"/>
    <property type="project" value="UniProtKB-KW"/>
</dbReference>
<evidence type="ECO:0000256" key="5">
    <source>
        <dbReference type="ARBA" id="ARBA00022483"/>
    </source>
</evidence>
<evidence type="ECO:0000256" key="21">
    <source>
        <dbReference type="SAM" id="MobiDB-lite"/>
    </source>
</evidence>
<keyword evidence="11" id="KW-0677">Repeat</keyword>
<feature type="transmembrane region" description="Helical" evidence="22">
    <location>
        <begin position="373"/>
        <end position="393"/>
    </location>
</feature>
<evidence type="ECO:0000256" key="20">
    <source>
        <dbReference type="SAM" id="Coils"/>
    </source>
</evidence>
<keyword evidence="20" id="KW-0175">Coiled coil</keyword>
<feature type="region of interest" description="Disordered" evidence="21">
    <location>
        <begin position="798"/>
        <end position="828"/>
    </location>
</feature>
<evidence type="ECO:0000256" key="16">
    <source>
        <dbReference type="ARBA" id="ARBA00023136"/>
    </source>
</evidence>
<keyword evidence="4" id="KW-0813">Transport</keyword>
<keyword evidence="17" id="KW-1053">Target membrane</keyword>
<keyword evidence="9 22" id="KW-0812">Transmembrane</keyword>
<dbReference type="InterPro" id="IPR005821">
    <property type="entry name" value="Ion_trans_dom"/>
</dbReference>
<feature type="repeat" description="ANK" evidence="19">
    <location>
        <begin position="150"/>
        <end position="182"/>
    </location>
</feature>
<keyword evidence="16 22" id="KW-0472">Membrane</keyword>
<evidence type="ECO:0000256" key="9">
    <source>
        <dbReference type="ARBA" id="ARBA00022692"/>
    </source>
</evidence>
<dbReference type="PANTHER" id="PTHR10117">
    <property type="entry name" value="TRANSIENT RECEPTOR POTENTIAL CHANNEL"/>
    <property type="match status" value="1"/>
</dbReference>
<feature type="transmembrane region" description="Helical" evidence="22">
    <location>
        <begin position="527"/>
        <end position="549"/>
    </location>
</feature>
<gene>
    <name evidence="24" type="primary">TRPC5_0</name>
    <name evidence="24" type="ORF">AVEN_194615_1</name>
</gene>
<dbReference type="InterPro" id="IPR002110">
    <property type="entry name" value="Ankyrin_rpt"/>
</dbReference>
<protein>
    <submittedName>
        <fullName evidence="24">Short transient receptor potential channel 5</fullName>
    </submittedName>
</protein>
<feature type="coiled-coil region" evidence="20">
    <location>
        <begin position="231"/>
        <end position="258"/>
    </location>
</feature>
<evidence type="ECO:0000256" key="15">
    <source>
        <dbReference type="ARBA" id="ARBA00023065"/>
    </source>
</evidence>
<evidence type="ECO:0000256" key="8">
    <source>
        <dbReference type="ARBA" id="ARBA00022656"/>
    </source>
</evidence>
<dbReference type="InterPro" id="IPR036770">
    <property type="entry name" value="Ankyrin_rpt-contain_sf"/>
</dbReference>
<dbReference type="GO" id="GO:0070679">
    <property type="term" value="F:inositol 1,4,5 trisphosphate binding"/>
    <property type="evidence" value="ECO:0007669"/>
    <property type="project" value="TreeGrafter"/>
</dbReference>
<dbReference type="GO" id="GO:0051480">
    <property type="term" value="P:regulation of cytosolic calcium ion concentration"/>
    <property type="evidence" value="ECO:0007669"/>
    <property type="project" value="TreeGrafter"/>
</dbReference>
<keyword evidence="15" id="KW-0406">Ion transport</keyword>
<keyword evidence="13" id="KW-0638">Presynaptic neurotoxin</keyword>
<evidence type="ECO:0000313" key="24">
    <source>
        <dbReference type="EMBL" id="GBL75431.1"/>
    </source>
</evidence>
<name>A0A4Y2A6F0_ARAVE</name>
<reference evidence="24 25" key="1">
    <citation type="journal article" date="2019" name="Sci. Rep.">
        <title>Orb-weaving spider Araneus ventricosus genome elucidates the spidroin gene catalogue.</title>
        <authorList>
            <person name="Kono N."/>
            <person name="Nakamura H."/>
            <person name="Ohtoshi R."/>
            <person name="Moran D.A.P."/>
            <person name="Shinohara A."/>
            <person name="Yoshida Y."/>
            <person name="Fujiwara M."/>
            <person name="Mori M."/>
            <person name="Tomita M."/>
            <person name="Arakawa K."/>
        </authorList>
    </citation>
    <scope>NUCLEOTIDE SEQUENCE [LARGE SCALE GENOMIC DNA]</scope>
</reference>
<keyword evidence="6" id="KW-0964">Secreted</keyword>
<keyword evidence="12 22" id="KW-1133">Transmembrane helix</keyword>
<dbReference type="InterPro" id="IPR002153">
    <property type="entry name" value="TRPC_channel"/>
</dbReference>
<evidence type="ECO:0000256" key="6">
    <source>
        <dbReference type="ARBA" id="ARBA00022525"/>
    </source>
</evidence>
<dbReference type="SUPFAM" id="SSF48403">
    <property type="entry name" value="Ankyrin repeat"/>
    <property type="match status" value="1"/>
</dbReference>
<dbReference type="SMART" id="SM01420">
    <property type="entry name" value="TRP_2"/>
    <property type="match status" value="1"/>
</dbReference>
<evidence type="ECO:0000256" key="7">
    <source>
        <dbReference type="ARBA" id="ARBA00022537"/>
    </source>
</evidence>
<dbReference type="OrthoDB" id="2373987at2759"/>
<feature type="transmembrane region" description="Helical" evidence="22">
    <location>
        <begin position="444"/>
        <end position="467"/>
    </location>
</feature>
<dbReference type="PRINTS" id="PR01097">
    <property type="entry name" value="TRNSRECEPTRP"/>
</dbReference>
<evidence type="ECO:0000256" key="12">
    <source>
        <dbReference type="ARBA" id="ARBA00022989"/>
    </source>
</evidence>
<evidence type="ECO:0000256" key="11">
    <source>
        <dbReference type="ARBA" id="ARBA00022737"/>
    </source>
</evidence>
<dbReference type="GO" id="GO:0005576">
    <property type="term" value="C:extracellular region"/>
    <property type="evidence" value="ECO:0007669"/>
    <property type="project" value="UniProtKB-SubCell"/>
</dbReference>
<keyword evidence="18" id="KW-0407">Ion channel</keyword>
<keyword evidence="24" id="KW-0675">Receptor</keyword>
<dbReference type="EMBL" id="BGPR01000007">
    <property type="protein sequence ID" value="GBL75431.1"/>
    <property type="molecule type" value="Genomic_DNA"/>
</dbReference>
<sequence length="828" mass="96129">MDESGEPIFLRKHVFDKVDAQRTSHVEDYLSEEEREFLWLVQTGDLSSIKEFLQTVTINPDCCDYRGQRALDIAVTNRDLDLVTFLLDNLPVTTTHFYCAVLRAVFENEVDILEMLLDRAEEDNRIHAHLKELISGGPECSNCLPEVAATNMTPTMAAATIGNVEITRMLLERGYSIQKPHSPKCQCREVCAKRSQNGETLTESISRMNAYRALASPTYLILTSEDPILAAFELSQEMKNLARELPENQKEYQELSKQCSKFAADILNQCRNTEEVQTVLVQRGGFKDPRPHRFSRLHLAVQCGQKEFVTHASCQQVLRAMWVETVGSWYSWPFRSRAFHVIKHAFLTPFVSIAFIFIPRAEIIGPLRVPLNRFIYFATSYLCFLLLLMVTLLNDRRNDVHSPVSWTEIAVGCFIIGHSWDILSNLMSVGVSNYFRSMWGVFDLLMFSMFLLTEILWLSVYVINLFWEYDIHNSNRMCWYWYHPILIGEGIYATASVMAFSRLLLWFQVNSRLGPLGTSIKYMMVNVFQFFMLFFIIMLAFATGINSIYKNYKDSSRTVEEEVLEQPDAFLTLKNTFKNLFWAIFGMGEPDFAQIVVGNMSINGSNYTNDDHEHLFTEGVGYTLWGFYHMVTVVVLLNMLIAMMTESYQRVQTNADMEWKFACSTLWLSIFDYHSIVPPPFNLIPSMHRITIVIRWIIALFKGKGHISDVPGKISWSIKRCCYWETEIDYSARKAEEEKYEKLIVQLIRRYLHCKEITSRCSELPNISNDFKEKLKEEITQELGRSLKLYTRRYTRRNRTVRNRKNNEGRGNDLEPNYQNIPPNNCHC</sequence>
<dbReference type="GO" id="GO:0044218">
    <property type="term" value="C:other organism cell membrane"/>
    <property type="evidence" value="ECO:0007669"/>
    <property type="project" value="UniProtKB-KW"/>
</dbReference>
<comment type="caution">
    <text evidence="24">The sequence shown here is derived from an EMBL/GenBank/DDBJ whole genome shotgun (WGS) entry which is preliminary data.</text>
</comment>
<evidence type="ECO:0000256" key="19">
    <source>
        <dbReference type="PROSITE-ProRule" id="PRU00023"/>
    </source>
</evidence>
<evidence type="ECO:0000256" key="2">
    <source>
        <dbReference type="ARBA" id="ARBA00004175"/>
    </source>
</evidence>
<keyword evidence="8" id="KW-0800">Toxin</keyword>
<dbReference type="Pfam" id="PF08344">
    <property type="entry name" value="TRP_2"/>
    <property type="match status" value="1"/>
</dbReference>
<feature type="transmembrane region" description="Helical" evidence="22">
    <location>
        <begin position="580"/>
        <end position="602"/>
    </location>
</feature>
<dbReference type="Gene3D" id="1.25.40.20">
    <property type="entry name" value="Ankyrin repeat-containing domain"/>
    <property type="match status" value="1"/>
</dbReference>
<dbReference type="GO" id="GO:0034703">
    <property type="term" value="C:cation channel complex"/>
    <property type="evidence" value="ECO:0007669"/>
    <property type="project" value="UniProtKB-ARBA"/>
</dbReference>
<evidence type="ECO:0000313" key="25">
    <source>
        <dbReference type="Proteomes" id="UP000499080"/>
    </source>
</evidence>
<comment type="subcellular location">
    <subcellularLocation>
        <location evidence="1">Membrane</location>
        <topology evidence="1">Multi-pass membrane protein</topology>
    </subcellularLocation>
    <subcellularLocation>
        <location evidence="3">Secreted</location>
    </subcellularLocation>
    <subcellularLocation>
        <location evidence="2">Target cell membrane</location>
    </subcellularLocation>
</comment>
<organism evidence="24 25">
    <name type="scientific">Araneus ventricosus</name>
    <name type="common">Orbweaver spider</name>
    <name type="synonym">Epeira ventricosa</name>
    <dbReference type="NCBI Taxonomy" id="182803"/>
    <lineage>
        <taxon>Eukaryota</taxon>
        <taxon>Metazoa</taxon>
        <taxon>Ecdysozoa</taxon>
        <taxon>Arthropoda</taxon>
        <taxon>Chelicerata</taxon>
        <taxon>Arachnida</taxon>
        <taxon>Araneae</taxon>
        <taxon>Araneomorphae</taxon>
        <taxon>Entelegynae</taxon>
        <taxon>Araneoidea</taxon>
        <taxon>Araneidae</taxon>
        <taxon>Araneus</taxon>
    </lineage>
</organism>
<keyword evidence="7" id="KW-1052">Target cell membrane</keyword>
<evidence type="ECO:0000259" key="23">
    <source>
        <dbReference type="SMART" id="SM01420"/>
    </source>
</evidence>
<evidence type="ECO:0000256" key="10">
    <source>
        <dbReference type="ARBA" id="ARBA00022699"/>
    </source>
</evidence>
<dbReference type="GO" id="GO:0090729">
    <property type="term" value="F:toxin activity"/>
    <property type="evidence" value="ECO:0007669"/>
    <property type="project" value="UniProtKB-KW"/>
</dbReference>
<feature type="transmembrane region" description="Helical" evidence="22">
    <location>
        <begin position="479"/>
        <end position="507"/>
    </location>
</feature>
<dbReference type="AlphaFoldDB" id="A0A4Y2A6F0"/>
<keyword evidence="25" id="KW-1185">Reference proteome</keyword>
<evidence type="ECO:0000256" key="14">
    <source>
        <dbReference type="ARBA" id="ARBA00023043"/>
    </source>
</evidence>
<feature type="domain" description="Transient receptor ion channel" evidence="23">
    <location>
        <begin position="185"/>
        <end position="249"/>
    </location>
</feature>
<keyword evidence="14 19" id="KW-0040">ANK repeat</keyword>
<dbReference type="Pfam" id="PF00520">
    <property type="entry name" value="Ion_trans"/>
    <property type="match status" value="1"/>
</dbReference>
<dbReference type="PANTHER" id="PTHR10117:SF54">
    <property type="entry name" value="TRANSIENT RECEPTOR POTENTIAL-GAMMA PROTEIN"/>
    <property type="match status" value="1"/>
</dbReference>
<dbReference type="Proteomes" id="UP000499080">
    <property type="component" value="Unassembled WGS sequence"/>
</dbReference>
<evidence type="ECO:0000256" key="4">
    <source>
        <dbReference type="ARBA" id="ARBA00022448"/>
    </source>
</evidence>
<proteinExistence type="predicted"/>
<dbReference type="PROSITE" id="PS50088">
    <property type="entry name" value="ANK_REPEAT"/>
    <property type="match status" value="1"/>
</dbReference>
<evidence type="ECO:0000256" key="3">
    <source>
        <dbReference type="ARBA" id="ARBA00004613"/>
    </source>
</evidence>
<dbReference type="GO" id="GO:0015279">
    <property type="term" value="F:store-operated calcium channel activity"/>
    <property type="evidence" value="ECO:0007669"/>
    <property type="project" value="TreeGrafter"/>
</dbReference>
<evidence type="ECO:0000256" key="22">
    <source>
        <dbReference type="SAM" id="Phobius"/>
    </source>
</evidence>
<dbReference type="GO" id="GO:0044231">
    <property type="term" value="C:host cell presynaptic membrane"/>
    <property type="evidence" value="ECO:0007669"/>
    <property type="project" value="UniProtKB-KW"/>
</dbReference>
<feature type="transmembrane region" description="Helical" evidence="22">
    <location>
        <begin position="622"/>
        <end position="641"/>
    </location>
</feature>
<feature type="transmembrane region" description="Helical" evidence="22">
    <location>
        <begin position="341"/>
        <end position="361"/>
    </location>
</feature>
<dbReference type="GO" id="GO:0005886">
    <property type="term" value="C:plasma membrane"/>
    <property type="evidence" value="ECO:0007669"/>
    <property type="project" value="TreeGrafter"/>
</dbReference>
<evidence type="ECO:0000256" key="1">
    <source>
        <dbReference type="ARBA" id="ARBA00004141"/>
    </source>
</evidence>
<evidence type="ECO:0000256" key="17">
    <source>
        <dbReference type="ARBA" id="ARBA00023298"/>
    </source>
</evidence>
<keyword evidence="5" id="KW-0268">Exocytosis</keyword>
<feature type="compositionally biased region" description="Polar residues" evidence="21">
    <location>
        <begin position="817"/>
        <end position="828"/>
    </location>
</feature>
<evidence type="ECO:0000256" key="18">
    <source>
        <dbReference type="ARBA" id="ARBA00023303"/>
    </source>
</evidence>
<dbReference type="InterPro" id="IPR013555">
    <property type="entry name" value="TRP_dom"/>
</dbReference>
<keyword evidence="10" id="KW-0528">Neurotoxin</keyword>
<evidence type="ECO:0000256" key="13">
    <source>
        <dbReference type="ARBA" id="ARBA00023028"/>
    </source>
</evidence>
<accession>A0A4Y2A6F0</accession>